<dbReference type="InterPro" id="IPR009061">
    <property type="entry name" value="DNA-bd_dom_put_sf"/>
</dbReference>
<name>A0A1X0U230_9BACT</name>
<protein>
    <recommendedName>
        <fullName evidence="1">Helix-turn-helix domain-containing protein</fullName>
    </recommendedName>
</protein>
<evidence type="ECO:0000313" key="2">
    <source>
        <dbReference type="EMBL" id="ORI07435.1"/>
    </source>
</evidence>
<reference evidence="2 3" key="1">
    <citation type="journal article" date="2017" name="Gene Rep">
        <title>The ribosomal RNA operon (rrn) of Campylobacter concisus supports molecular typing to genomospecies level.</title>
        <authorList>
            <person name="Huq M."/>
            <person name="Van T.T.H."/>
            <person name="Gurtler V."/>
            <person name="Elshagmani E."/>
            <person name="Allemailem K.S."/>
            <person name="Smooker P.M."/>
            <person name="Istivan T.S."/>
        </authorList>
    </citation>
    <scope>NUCLEOTIDE SEQUENCE [LARGE SCALE GENOMIC DNA]</scope>
    <source>
        <strain evidence="2 3">RCH 26</strain>
    </source>
</reference>
<dbReference type="EMBL" id="LVWL01000020">
    <property type="protein sequence ID" value="ORI07435.1"/>
    <property type="molecule type" value="Genomic_DNA"/>
</dbReference>
<dbReference type="RefSeq" id="WP_107770095.1">
    <property type="nucleotide sequence ID" value="NZ_PIRN01000016.1"/>
</dbReference>
<feature type="domain" description="Helix-turn-helix" evidence="1">
    <location>
        <begin position="12"/>
        <end position="59"/>
    </location>
</feature>
<sequence length="67" mass="7594">MTPLLPITDPITTKQACELLKCNAVTLWRYVRDGKFRKYAVTRKNVLYSTSEIMAFLEASAVSSPRV</sequence>
<comment type="caution">
    <text evidence="2">The sequence shown here is derived from an EMBL/GenBank/DDBJ whole genome shotgun (WGS) entry which is preliminary data.</text>
</comment>
<dbReference type="Pfam" id="PF12728">
    <property type="entry name" value="HTH_17"/>
    <property type="match status" value="1"/>
</dbReference>
<dbReference type="Proteomes" id="UP000192671">
    <property type="component" value="Unassembled WGS sequence"/>
</dbReference>
<proteinExistence type="predicted"/>
<dbReference type="SUPFAM" id="SSF46955">
    <property type="entry name" value="Putative DNA-binding domain"/>
    <property type="match status" value="1"/>
</dbReference>
<gene>
    <name evidence="2" type="ORF">A3835_07735</name>
</gene>
<evidence type="ECO:0000259" key="1">
    <source>
        <dbReference type="Pfam" id="PF12728"/>
    </source>
</evidence>
<dbReference type="AlphaFoldDB" id="A0A1X0U230"/>
<dbReference type="InterPro" id="IPR041657">
    <property type="entry name" value="HTH_17"/>
</dbReference>
<accession>A0A1X0U230</accession>
<evidence type="ECO:0000313" key="3">
    <source>
        <dbReference type="Proteomes" id="UP000192671"/>
    </source>
</evidence>
<organism evidence="2 3">
    <name type="scientific">Campylobacter concisus</name>
    <dbReference type="NCBI Taxonomy" id="199"/>
    <lineage>
        <taxon>Bacteria</taxon>
        <taxon>Pseudomonadati</taxon>
        <taxon>Campylobacterota</taxon>
        <taxon>Epsilonproteobacteria</taxon>
        <taxon>Campylobacterales</taxon>
        <taxon>Campylobacteraceae</taxon>
        <taxon>Campylobacter</taxon>
    </lineage>
</organism>